<sequence>MARMTIRSREAPMDWERENERDHPNIFSNQQPSPLQSESLSSTPAPMLSQQSTFGSFSLPSGQMQRDSSFTSQSSQASFTSGWNSPASKPFSRDSQLPATGLLDPTNVTKHGSGFSLSRESSFARPHSPSSPSANDGAAAAAGFGALPSLSKSTSRGSPSAFPIHDKKTSFDMGSLRKGVQPQEQDSLQSVRSGRAGSALHRKSTMLTTGSSSDEDMGRDEDEDEAMEVDDQDSFDNRGSYRDDGLYEKRTSRGLRNRNWESIDNRVTRRTGRYQSPATKKTLVSKNERGWTENVDLPYIIAGYVQVGMNSAAAMALFYILWNFFVTIQSDVSSRMESLLEGERRRIQQCEIDYKRYNCIEPLPLTFANCERWKACMHMPEPRIGRATVSAETFAMIVNSFVNTISYKTMAFVMVLVFGGLYISNLAISSYRSNHILHHQHTIVPPSLPQQDLAANRNVSGRLNSREESSRLIRDHQQPQQLLPNGQQSYSLQRHGSLNARRPTFLSNYSDDDT</sequence>
<feature type="compositionally biased region" description="Polar residues" evidence="1">
    <location>
        <begin position="182"/>
        <end position="192"/>
    </location>
</feature>
<feature type="compositionally biased region" description="Polar residues" evidence="1">
    <location>
        <begin position="106"/>
        <end position="121"/>
    </location>
</feature>
<evidence type="ECO:0000259" key="3">
    <source>
        <dbReference type="SMART" id="SM01042"/>
    </source>
</evidence>
<keyword evidence="2" id="KW-0812">Transmembrane</keyword>
<feature type="compositionally biased region" description="Polar residues" evidence="1">
    <location>
        <begin position="82"/>
        <end position="98"/>
    </location>
</feature>
<dbReference type="GO" id="GO:0055088">
    <property type="term" value="P:lipid homeostasis"/>
    <property type="evidence" value="ECO:0007669"/>
    <property type="project" value="InterPro"/>
</dbReference>
<dbReference type="EMBL" id="BQFW01000013">
    <property type="protein sequence ID" value="GJJ77002.1"/>
    <property type="molecule type" value="Genomic_DNA"/>
</dbReference>
<feature type="domain" description="Brl1/Brr6" evidence="3">
    <location>
        <begin position="301"/>
        <end position="432"/>
    </location>
</feature>
<dbReference type="GO" id="GO:0006998">
    <property type="term" value="P:nuclear envelope organization"/>
    <property type="evidence" value="ECO:0007669"/>
    <property type="project" value="InterPro"/>
</dbReference>
<protein>
    <recommendedName>
        <fullName evidence="3">Brl1/Brr6 domain-containing protein</fullName>
    </recommendedName>
</protein>
<feature type="compositionally biased region" description="Low complexity" evidence="1">
    <location>
        <begin position="28"/>
        <end position="42"/>
    </location>
</feature>
<dbReference type="SMART" id="SM01042">
    <property type="entry name" value="Brr6_like_C_C"/>
    <property type="match status" value="1"/>
</dbReference>
<dbReference type="PANTHER" id="PTHR28136:SF1">
    <property type="entry name" value="NUCLEUS EXPORT PROTEIN BRL1"/>
    <property type="match status" value="1"/>
</dbReference>
<feature type="compositionally biased region" description="Acidic residues" evidence="1">
    <location>
        <begin position="213"/>
        <end position="234"/>
    </location>
</feature>
<dbReference type="GO" id="GO:0031965">
    <property type="term" value="C:nuclear membrane"/>
    <property type="evidence" value="ECO:0007669"/>
    <property type="project" value="InterPro"/>
</dbReference>
<dbReference type="InterPro" id="IPR018767">
    <property type="entry name" value="Brl1/Brr6_dom"/>
</dbReference>
<gene>
    <name evidence="4" type="ORF">EMPS_09361</name>
</gene>
<evidence type="ECO:0000256" key="1">
    <source>
        <dbReference type="SAM" id="MobiDB-lite"/>
    </source>
</evidence>
<feature type="region of interest" description="Disordered" evidence="1">
    <location>
        <begin position="464"/>
        <end position="486"/>
    </location>
</feature>
<proteinExistence type="predicted"/>
<reference evidence="4" key="1">
    <citation type="submission" date="2021-11" db="EMBL/GenBank/DDBJ databases">
        <authorList>
            <person name="Herlambang A."/>
            <person name="Guo Y."/>
            <person name="Takashima Y."/>
            <person name="Nishizawa T."/>
        </authorList>
    </citation>
    <scope>NUCLEOTIDE SEQUENCE</scope>
    <source>
        <strain evidence="4">E1425</strain>
    </source>
</reference>
<comment type="caution">
    <text evidence="4">The sequence shown here is derived from an EMBL/GenBank/DDBJ whole genome shotgun (WGS) entry which is preliminary data.</text>
</comment>
<feature type="compositionally biased region" description="Basic and acidic residues" evidence="1">
    <location>
        <begin position="235"/>
        <end position="248"/>
    </location>
</feature>
<feature type="transmembrane region" description="Helical" evidence="2">
    <location>
        <begin position="409"/>
        <end position="428"/>
    </location>
</feature>
<feature type="transmembrane region" description="Helical" evidence="2">
    <location>
        <begin position="299"/>
        <end position="322"/>
    </location>
</feature>
<feature type="compositionally biased region" description="Polar residues" evidence="1">
    <location>
        <begin position="48"/>
        <end position="67"/>
    </location>
</feature>
<keyword evidence="2" id="KW-1133">Transmembrane helix</keyword>
<dbReference type="OrthoDB" id="5961at2759"/>
<evidence type="ECO:0000313" key="5">
    <source>
        <dbReference type="Proteomes" id="UP000827284"/>
    </source>
</evidence>
<feature type="compositionally biased region" description="Low complexity" evidence="1">
    <location>
        <begin position="128"/>
        <end position="151"/>
    </location>
</feature>
<name>A0A9P3M0B3_9FUNG</name>
<feature type="compositionally biased region" description="Low complexity" evidence="1">
    <location>
        <begin position="68"/>
        <end position="81"/>
    </location>
</feature>
<evidence type="ECO:0000256" key="2">
    <source>
        <dbReference type="SAM" id="Phobius"/>
    </source>
</evidence>
<dbReference type="Pfam" id="PF10104">
    <property type="entry name" value="Brr6_like_C_C"/>
    <property type="match status" value="1"/>
</dbReference>
<feature type="region of interest" description="Disordered" evidence="1">
    <location>
        <begin position="1"/>
        <end position="248"/>
    </location>
</feature>
<organism evidence="4 5">
    <name type="scientific">Entomortierella parvispora</name>
    <dbReference type="NCBI Taxonomy" id="205924"/>
    <lineage>
        <taxon>Eukaryota</taxon>
        <taxon>Fungi</taxon>
        <taxon>Fungi incertae sedis</taxon>
        <taxon>Mucoromycota</taxon>
        <taxon>Mortierellomycotina</taxon>
        <taxon>Mortierellomycetes</taxon>
        <taxon>Mortierellales</taxon>
        <taxon>Mortierellaceae</taxon>
        <taxon>Entomortierella</taxon>
    </lineage>
</organism>
<feature type="compositionally biased region" description="Basic and acidic residues" evidence="1">
    <location>
        <begin position="7"/>
        <end position="24"/>
    </location>
</feature>
<keyword evidence="5" id="KW-1185">Reference proteome</keyword>
<dbReference type="Proteomes" id="UP000827284">
    <property type="component" value="Unassembled WGS sequence"/>
</dbReference>
<dbReference type="AlphaFoldDB" id="A0A9P3M0B3"/>
<accession>A0A9P3M0B3</accession>
<dbReference type="InterPro" id="IPR040202">
    <property type="entry name" value="Brl1/Brr6"/>
</dbReference>
<dbReference type="PANTHER" id="PTHR28136">
    <property type="entry name" value="NUCLEUS EXPORT PROTEIN BRR6"/>
    <property type="match status" value="1"/>
</dbReference>
<evidence type="ECO:0000313" key="4">
    <source>
        <dbReference type="EMBL" id="GJJ77002.1"/>
    </source>
</evidence>
<feature type="compositionally biased region" description="Basic and acidic residues" evidence="1">
    <location>
        <begin position="464"/>
        <end position="477"/>
    </location>
</feature>
<reference evidence="4" key="2">
    <citation type="journal article" date="2022" name="Microbiol. Resour. Announc.">
        <title>Whole-Genome Sequence of Entomortierella parvispora E1425, a Mucoromycotan Fungus Associated with Burkholderiaceae-Related Endosymbiotic Bacteria.</title>
        <authorList>
            <person name="Herlambang A."/>
            <person name="Guo Y."/>
            <person name="Takashima Y."/>
            <person name="Narisawa K."/>
            <person name="Ohta H."/>
            <person name="Nishizawa T."/>
        </authorList>
    </citation>
    <scope>NUCLEOTIDE SEQUENCE</scope>
    <source>
        <strain evidence="4">E1425</strain>
    </source>
</reference>
<keyword evidence="2" id="KW-0472">Membrane</keyword>